<accession>A0A5B7EEN9</accession>
<dbReference type="Proteomes" id="UP000324222">
    <property type="component" value="Unassembled WGS sequence"/>
</dbReference>
<keyword evidence="3" id="KW-1185">Reference proteome</keyword>
<protein>
    <submittedName>
        <fullName evidence="2">Uncharacterized protein</fullName>
    </submittedName>
</protein>
<feature type="compositionally biased region" description="Basic residues" evidence="1">
    <location>
        <begin position="93"/>
        <end position="107"/>
    </location>
</feature>
<evidence type="ECO:0000313" key="3">
    <source>
        <dbReference type="Proteomes" id="UP000324222"/>
    </source>
</evidence>
<evidence type="ECO:0000313" key="2">
    <source>
        <dbReference type="EMBL" id="MPC31759.1"/>
    </source>
</evidence>
<sequence length="107" mass="12146">MLGAALVLVCLKQRRDVTQQSAVGEVSVACHWLRSQELRVCPLRAQFGKHAPNMDTGHKVHVGQRVSKRALLPQNLAQWSGRGDWYRKAGGSGRRRRHRRNGRRQTV</sequence>
<reference evidence="2 3" key="1">
    <citation type="submission" date="2019-05" db="EMBL/GenBank/DDBJ databases">
        <title>Another draft genome of Portunus trituberculatus and its Hox gene families provides insights of decapod evolution.</title>
        <authorList>
            <person name="Jeong J.-H."/>
            <person name="Song I."/>
            <person name="Kim S."/>
            <person name="Choi T."/>
            <person name="Kim D."/>
            <person name="Ryu S."/>
            <person name="Kim W."/>
        </authorList>
    </citation>
    <scope>NUCLEOTIDE SEQUENCE [LARGE SCALE GENOMIC DNA]</scope>
    <source>
        <tissue evidence="2">Muscle</tissue>
    </source>
</reference>
<feature type="region of interest" description="Disordered" evidence="1">
    <location>
        <begin position="82"/>
        <end position="107"/>
    </location>
</feature>
<evidence type="ECO:0000256" key="1">
    <source>
        <dbReference type="SAM" id="MobiDB-lite"/>
    </source>
</evidence>
<comment type="caution">
    <text evidence="2">The sequence shown here is derived from an EMBL/GenBank/DDBJ whole genome shotgun (WGS) entry which is preliminary data.</text>
</comment>
<gene>
    <name evidence="2" type="ORF">E2C01_025056</name>
</gene>
<dbReference type="AlphaFoldDB" id="A0A5B7EEN9"/>
<name>A0A5B7EEN9_PORTR</name>
<proteinExistence type="predicted"/>
<organism evidence="2 3">
    <name type="scientific">Portunus trituberculatus</name>
    <name type="common">Swimming crab</name>
    <name type="synonym">Neptunus trituberculatus</name>
    <dbReference type="NCBI Taxonomy" id="210409"/>
    <lineage>
        <taxon>Eukaryota</taxon>
        <taxon>Metazoa</taxon>
        <taxon>Ecdysozoa</taxon>
        <taxon>Arthropoda</taxon>
        <taxon>Crustacea</taxon>
        <taxon>Multicrustacea</taxon>
        <taxon>Malacostraca</taxon>
        <taxon>Eumalacostraca</taxon>
        <taxon>Eucarida</taxon>
        <taxon>Decapoda</taxon>
        <taxon>Pleocyemata</taxon>
        <taxon>Brachyura</taxon>
        <taxon>Eubrachyura</taxon>
        <taxon>Portunoidea</taxon>
        <taxon>Portunidae</taxon>
        <taxon>Portuninae</taxon>
        <taxon>Portunus</taxon>
    </lineage>
</organism>
<dbReference type="EMBL" id="VSRR010002499">
    <property type="protein sequence ID" value="MPC31759.1"/>
    <property type="molecule type" value="Genomic_DNA"/>
</dbReference>